<comment type="caution">
    <text evidence="5">The sequence shown here is derived from an EMBL/GenBank/DDBJ whole genome shotgun (WGS) entry which is preliminary data.</text>
</comment>
<evidence type="ECO:0000259" key="4">
    <source>
        <dbReference type="Pfam" id="PF19295"/>
    </source>
</evidence>
<dbReference type="PANTHER" id="PTHR30508:SF1">
    <property type="entry name" value="UPF0051 PROTEIN ABCI8, CHLOROPLASTIC-RELATED"/>
    <property type="match status" value="1"/>
</dbReference>
<dbReference type="PANTHER" id="PTHR30508">
    <property type="entry name" value="FES CLUSTER ASSEMBLY PROTEIN SUF"/>
    <property type="match status" value="1"/>
</dbReference>
<name>M0N2I6_HALMO</name>
<dbReference type="NCBIfam" id="TIGR01980">
    <property type="entry name" value="sufB"/>
    <property type="match status" value="1"/>
</dbReference>
<comment type="similarity">
    <text evidence="1">Belongs to the iron-sulfur cluster assembly SufBD family.</text>
</comment>
<dbReference type="Pfam" id="PF01458">
    <property type="entry name" value="SUFBD_core"/>
    <property type="match status" value="1"/>
</dbReference>
<dbReference type="Proteomes" id="UP000011568">
    <property type="component" value="Unassembled WGS sequence"/>
</dbReference>
<dbReference type="InterPro" id="IPR000825">
    <property type="entry name" value="SUF_FeS_clus_asmbl_SufBD_core"/>
</dbReference>
<dbReference type="InterPro" id="IPR037284">
    <property type="entry name" value="SUF_FeS_clus_asmbl_SufBD_sf"/>
</dbReference>
<dbReference type="PATRIC" id="fig|931277.6.peg.164"/>
<evidence type="ECO:0000313" key="6">
    <source>
        <dbReference type="Proteomes" id="UP000011568"/>
    </source>
</evidence>
<feature type="region of interest" description="Disordered" evidence="2">
    <location>
        <begin position="1"/>
        <end position="22"/>
    </location>
</feature>
<organism evidence="5 6">
    <name type="scientific">Halococcus morrhuae DSM 1307</name>
    <dbReference type="NCBI Taxonomy" id="931277"/>
    <lineage>
        <taxon>Archaea</taxon>
        <taxon>Methanobacteriati</taxon>
        <taxon>Methanobacteriota</taxon>
        <taxon>Stenosarchaea group</taxon>
        <taxon>Halobacteria</taxon>
        <taxon>Halobacteriales</taxon>
        <taxon>Halococcaceae</taxon>
        <taxon>Halococcus</taxon>
    </lineage>
</organism>
<dbReference type="InterPro" id="IPR010231">
    <property type="entry name" value="SUF_FeS_clus_asmbl_SufB"/>
</dbReference>
<proteinExistence type="inferred from homology"/>
<accession>M0N2I6</accession>
<sequence>MSSDQDHLRETDSEKRFEFKKEQNAAFAAEKGELDEETIRLISEDKDEPEWMLERRLRALRQFHAMPMPTDWPSQPDLSEVDVKEIVPYIRPDVDMRGSVDDWTELPDEIKDTFDKLGIPEAEKNALSGVGAQYESEVVYQNMQERWEEKGVIFCNMDKAVQDHPELVKEHFMTSCVPPSDNKFAALHGAIWSGGSFVYVPEGVTVEMPIQAYFRMNSEGMGQFEHTLIIAEENSEVHYIEGCSAPQYSKFNLHSGGVEVFVGENAHVQYSTVQNWSKNTYNLNTKRAICESEGTMEWISGSMGSKATMLYPSTILKGRGATDNHITIAFAGEGQDIDTGAKVYHNAPDTKSTIESKSISKDGGRTNYRGLIHISDGAENSSTSVECDALMFDNESTSDTMPYMEIEESKVDVAHEATVGKIGDEDVFYLQSRGLDDDDAKQMIVAGFIEPITEELPIEYAVELNRLIELEMEGSLG</sequence>
<gene>
    <name evidence="5" type="ORF">C448_00842</name>
</gene>
<dbReference type="OrthoDB" id="372168at2157"/>
<dbReference type="RefSeq" id="WP_004051194.1">
    <property type="nucleotide sequence ID" value="NZ_AOMC01000015.1"/>
</dbReference>
<evidence type="ECO:0000313" key="5">
    <source>
        <dbReference type="EMBL" id="EMA51344.1"/>
    </source>
</evidence>
<evidence type="ECO:0000256" key="1">
    <source>
        <dbReference type="ARBA" id="ARBA00043967"/>
    </source>
</evidence>
<reference evidence="5 6" key="1">
    <citation type="journal article" date="2014" name="PLoS Genet.">
        <title>Phylogenetically driven sequencing of extremely halophilic archaea reveals strategies for static and dynamic osmo-response.</title>
        <authorList>
            <person name="Becker E.A."/>
            <person name="Seitzer P.M."/>
            <person name="Tritt A."/>
            <person name="Larsen D."/>
            <person name="Krusor M."/>
            <person name="Yao A.I."/>
            <person name="Wu D."/>
            <person name="Madern D."/>
            <person name="Eisen J.A."/>
            <person name="Darling A.E."/>
            <person name="Facciotti M.T."/>
        </authorList>
    </citation>
    <scope>NUCLEOTIDE SEQUENCE [LARGE SCALE GENOMIC DNA]</scope>
    <source>
        <strain evidence="5 6">DSM 1307</strain>
    </source>
</reference>
<dbReference type="EMBL" id="AOMC01000015">
    <property type="protein sequence ID" value="EMA51344.1"/>
    <property type="molecule type" value="Genomic_DNA"/>
</dbReference>
<evidence type="ECO:0000256" key="2">
    <source>
        <dbReference type="SAM" id="MobiDB-lite"/>
    </source>
</evidence>
<dbReference type="AlphaFoldDB" id="M0N2I6"/>
<feature type="domain" description="SUF system FeS cluster assembly SufBD core" evidence="3">
    <location>
        <begin position="214"/>
        <end position="448"/>
    </location>
</feature>
<feature type="domain" description="SUF system FeS cluster assembly SufBD N-terminal" evidence="4">
    <location>
        <begin position="140"/>
        <end position="211"/>
    </location>
</feature>
<dbReference type="InterPro" id="IPR055346">
    <property type="entry name" value="Fe-S_cluster_assembly_SufBD"/>
</dbReference>
<protein>
    <submittedName>
        <fullName evidence="5">Iron-regulated ABC transporter membrane component sufb</fullName>
    </submittedName>
</protein>
<dbReference type="GO" id="GO:0016226">
    <property type="term" value="P:iron-sulfur cluster assembly"/>
    <property type="evidence" value="ECO:0007669"/>
    <property type="project" value="InterPro"/>
</dbReference>
<dbReference type="SUPFAM" id="SSF101960">
    <property type="entry name" value="Stabilizer of iron transporter SufD"/>
    <property type="match status" value="1"/>
</dbReference>
<evidence type="ECO:0000259" key="3">
    <source>
        <dbReference type="Pfam" id="PF01458"/>
    </source>
</evidence>
<dbReference type="Pfam" id="PF19295">
    <property type="entry name" value="SufBD_N"/>
    <property type="match status" value="1"/>
</dbReference>
<keyword evidence="6" id="KW-1185">Reference proteome</keyword>
<dbReference type="InterPro" id="IPR045595">
    <property type="entry name" value="SufBD_N"/>
</dbReference>
<dbReference type="eggNOG" id="arCOG01715">
    <property type="taxonomic scope" value="Archaea"/>
</dbReference>
<dbReference type="STRING" id="931277.C448_00842"/>